<accession>A0ABQ6D5P4</accession>
<dbReference type="Proteomes" id="UP001156881">
    <property type="component" value="Unassembled WGS sequence"/>
</dbReference>
<proteinExistence type="predicted"/>
<sequence>MLFEKRAILISNQRMNQGLEAPQSIRLVEYNLAKLISVHRAIRLQTSRKSLSDCLSHCAASSIEAMNSRIRIVDWYAMLGEKTRGRGFPHTNRTGKSQHDP</sequence>
<gene>
    <name evidence="1" type="ORF">GCM10007884_15020</name>
</gene>
<reference evidence="2" key="1">
    <citation type="journal article" date="2019" name="Int. J. Syst. Evol. Microbiol.">
        <title>The Global Catalogue of Microorganisms (GCM) 10K type strain sequencing project: providing services to taxonomists for standard genome sequencing and annotation.</title>
        <authorList>
            <consortium name="The Broad Institute Genomics Platform"/>
            <consortium name="The Broad Institute Genome Sequencing Center for Infectious Disease"/>
            <person name="Wu L."/>
            <person name="Ma J."/>
        </authorList>
    </citation>
    <scope>NUCLEOTIDE SEQUENCE [LARGE SCALE GENOMIC DNA]</scope>
    <source>
        <strain evidence="2">NBRC 107710</strain>
    </source>
</reference>
<dbReference type="EMBL" id="BSPG01000005">
    <property type="protein sequence ID" value="GLS43517.1"/>
    <property type="molecule type" value="Genomic_DNA"/>
</dbReference>
<evidence type="ECO:0000313" key="2">
    <source>
        <dbReference type="Proteomes" id="UP001156881"/>
    </source>
</evidence>
<keyword evidence="2" id="KW-1185">Reference proteome</keyword>
<name>A0ABQ6D5P4_9HYPH</name>
<comment type="caution">
    <text evidence="1">The sequence shown here is derived from an EMBL/GenBank/DDBJ whole genome shotgun (WGS) entry which is preliminary data.</text>
</comment>
<evidence type="ECO:0008006" key="3">
    <source>
        <dbReference type="Google" id="ProtNLM"/>
    </source>
</evidence>
<protein>
    <recommendedName>
        <fullName evidence="3">Transposase</fullName>
    </recommendedName>
</protein>
<evidence type="ECO:0000313" key="1">
    <source>
        <dbReference type="EMBL" id="GLS43517.1"/>
    </source>
</evidence>
<organism evidence="1 2">
    <name type="scientific">Methylobacterium brachythecii</name>
    <dbReference type="NCBI Taxonomy" id="1176177"/>
    <lineage>
        <taxon>Bacteria</taxon>
        <taxon>Pseudomonadati</taxon>
        <taxon>Pseudomonadota</taxon>
        <taxon>Alphaproteobacteria</taxon>
        <taxon>Hyphomicrobiales</taxon>
        <taxon>Methylobacteriaceae</taxon>
        <taxon>Methylobacterium</taxon>
    </lineage>
</organism>